<dbReference type="SMART" id="SM00028">
    <property type="entry name" value="TPR"/>
    <property type="match status" value="7"/>
</dbReference>
<dbReference type="SUPFAM" id="SSF48452">
    <property type="entry name" value="TPR-like"/>
    <property type="match status" value="2"/>
</dbReference>
<gene>
    <name evidence="2" type="ORF">ACFOM9_10205</name>
</gene>
<dbReference type="Pfam" id="PF13432">
    <property type="entry name" value="TPR_16"/>
    <property type="match status" value="3"/>
</dbReference>
<dbReference type="InterPro" id="IPR019734">
    <property type="entry name" value="TPR_rpt"/>
</dbReference>
<protein>
    <submittedName>
        <fullName evidence="2">Tetratricopeptide repeat protein</fullName>
    </submittedName>
</protein>
<name>A0ABV7UTV0_9GAMM</name>
<feature type="repeat" description="TPR" evidence="1">
    <location>
        <begin position="236"/>
        <end position="269"/>
    </location>
</feature>
<feature type="repeat" description="TPR" evidence="1">
    <location>
        <begin position="168"/>
        <end position="201"/>
    </location>
</feature>
<dbReference type="Gene3D" id="1.25.40.10">
    <property type="entry name" value="Tetratricopeptide repeat domain"/>
    <property type="match status" value="2"/>
</dbReference>
<accession>A0ABV7UTV0</accession>
<keyword evidence="1" id="KW-0802">TPR repeat</keyword>
<dbReference type="InterPro" id="IPR011990">
    <property type="entry name" value="TPR-like_helical_dom_sf"/>
</dbReference>
<dbReference type="Proteomes" id="UP001595724">
    <property type="component" value="Unassembled WGS sequence"/>
</dbReference>
<comment type="caution">
    <text evidence="2">The sequence shown here is derived from an EMBL/GenBank/DDBJ whole genome shotgun (WGS) entry which is preliminary data.</text>
</comment>
<dbReference type="PANTHER" id="PTHR12558:SF13">
    <property type="entry name" value="CELL DIVISION CYCLE PROTEIN 27 HOMOLOG"/>
    <property type="match status" value="1"/>
</dbReference>
<keyword evidence="3" id="KW-1185">Reference proteome</keyword>
<dbReference type="RefSeq" id="WP_386709874.1">
    <property type="nucleotide sequence ID" value="NZ_JBHRYF010000008.1"/>
</dbReference>
<reference evidence="3" key="1">
    <citation type="journal article" date="2019" name="Int. J. Syst. Evol. Microbiol.">
        <title>The Global Catalogue of Microorganisms (GCM) 10K type strain sequencing project: providing services to taxonomists for standard genome sequencing and annotation.</title>
        <authorList>
            <consortium name="The Broad Institute Genomics Platform"/>
            <consortium name="The Broad Institute Genome Sequencing Center for Infectious Disease"/>
            <person name="Wu L."/>
            <person name="Ma J."/>
        </authorList>
    </citation>
    <scope>NUCLEOTIDE SEQUENCE [LARGE SCALE GENOMIC DNA]</scope>
    <source>
        <strain evidence="3">KCTC 42211</strain>
    </source>
</reference>
<dbReference type="EMBL" id="JBHRYF010000008">
    <property type="protein sequence ID" value="MFC3660437.1"/>
    <property type="molecule type" value="Genomic_DNA"/>
</dbReference>
<proteinExistence type="predicted"/>
<evidence type="ECO:0000313" key="2">
    <source>
        <dbReference type="EMBL" id="MFC3660437.1"/>
    </source>
</evidence>
<dbReference type="Pfam" id="PF14559">
    <property type="entry name" value="TPR_19"/>
    <property type="match status" value="1"/>
</dbReference>
<evidence type="ECO:0000313" key="3">
    <source>
        <dbReference type="Proteomes" id="UP001595724"/>
    </source>
</evidence>
<sequence>MQADILDALRRGANEDALSLARAAIADHPEDPQAHRALAMALRASGDGDAALASIDRAIALAPDDADLHFHRAGYLLHGSRLDAAQAALSQTVQLDPNQFGAYVMQAQLALMRGDLDEAERQARLAERVSPRHPWTQLLHGSIALERGDADAALVLLSQASKAAPEDAQIRYALGFAYLGKGHLAFAEQAFRSTLETMPTTRGLRPLLAELLRRQGRPGEAADELAPLLDRDDVTPGLHRFAGELELAAGRHERALPWLRRALATQPDDARTLEALYEALRRNGDRDMARSVFDAALATSPQAAMLWQARLAVEDAADPAALDLAQRWLAQMPESLPALEANMALLGMRRETEAAEAIAHRIVVLAPGHRLAQMRIADRLVARDPDAGFAHIESLLAQAQDEDVRRELRSWMGHAQQRAGRFEAAVATWAGLHADAAPRSLPLPEPTAPDPALPPMAMPAADAPAVAFLAGAPGSGVERLAAVLAGTVPAFRSDRFEAGRAPEDLLQNFRVASRLSDGELDAATVARDWRDHLPARGVPNGEVIDWLLWWDNALLPMLRSEVPQANVVIALRDPRDMLLDWLAFGARLQLRVESPLQMGRWLARHLEHVAVLHERSPVLYALVKMDEIHADGGAVAAALGAALRAHIATPPAGLFGPPHFAAGHWREFAGALAEPFALLAPVAQRLGYPEA</sequence>
<dbReference type="PANTHER" id="PTHR12558">
    <property type="entry name" value="CELL DIVISION CYCLE 16,23,27"/>
    <property type="match status" value="1"/>
</dbReference>
<dbReference type="PROSITE" id="PS50005">
    <property type="entry name" value="TPR"/>
    <property type="match status" value="3"/>
</dbReference>
<organism evidence="2 3">
    <name type="scientific">Luteimonas notoginsengisoli</name>
    <dbReference type="NCBI Taxonomy" id="1578200"/>
    <lineage>
        <taxon>Bacteria</taxon>
        <taxon>Pseudomonadati</taxon>
        <taxon>Pseudomonadota</taxon>
        <taxon>Gammaproteobacteria</taxon>
        <taxon>Lysobacterales</taxon>
        <taxon>Lysobacteraceae</taxon>
        <taxon>Luteimonas</taxon>
    </lineage>
</organism>
<evidence type="ECO:0000256" key="1">
    <source>
        <dbReference type="PROSITE-ProRule" id="PRU00339"/>
    </source>
</evidence>
<feature type="repeat" description="TPR" evidence="1">
    <location>
        <begin position="32"/>
        <end position="65"/>
    </location>
</feature>